<dbReference type="InterPro" id="IPR018392">
    <property type="entry name" value="LysM"/>
</dbReference>
<feature type="chain" id="PRO_5032653273" evidence="3">
    <location>
        <begin position="40"/>
        <end position="212"/>
    </location>
</feature>
<dbReference type="Pfam" id="PF01476">
    <property type="entry name" value="LysM"/>
    <property type="match status" value="1"/>
</dbReference>
<dbReference type="InterPro" id="IPR052196">
    <property type="entry name" value="Bact_Kbp"/>
</dbReference>
<evidence type="ECO:0000256" key="3">
    <source>
        <dbReference type="SAM" id="SignalP"/>
    </source>
</evidence>
<keyword evidence="3" id="KW-0732">Signal</keyword>
<dbReference type="PANTHER" id="PTHR34700">
    <property type="entry name" value="POTASSIUM BINDING PROTEIN KBP"/>
    <property type="match status" value="1"/>
</dbReference>
<organism evidence="5 6">
    <name type="scientific">Saccharopolyspora phatthalungensis</name>
    <dbReference type="NCBI Taxonomy" id="664693"/>
    <lineage>
        <taxon>Bacteria</taxon>
        <taxon>Bacillati</taxon>
        <taxon>Actinomycetota</taxon>
        <taxon>Actinomycetes</taxon>
        <taxon>Pseudonocardiales</taxon>
        <taxon>Pseudonocardiaceae</taxon>
        <taxon>Saccharopolyspora</taxon>
    </lineage>
</organism>
<dbReference type="Gene3D" id="1.10.530.10">
    <property type="match status" value="1"/>
</dbReference>
<dbReference type="CDD" id="cd13925">
    <property type="entry name" value="RPF"/>
    <property type="match status" value="1"/>
</dbReference>
<dbReference type="EMBL" id="JACHIW010000002">
    <property type="protein sequence ID" value="MBB5158355.1"/>
    <property type="molecule type" value="Genomic_DNA"/>
</dbReference>
<dbReference type="RefSeq" id="WP_184730068.1">
    <property type="nucleotide sequence ID" value="NZ_JACHIW010000002.1"/>
</dbReference>
<dbReference type="PANTHER" id="PTHR34700:SF4">
    <property type="entry name" value="PHAGE-LIKE ELEMENT PBSX PROTEIN XKDP"/>
    <property type="match status" value="1"/>
</dbReference>
<dbReference type="Gene3D" id="3.10.350.10">
    <property type="entry name" value="LysM domain"/>
    <property type="match status" value="1"/>
</dbReference>
<keyword evidence="6" id="KW-1185">Reference proteome</keyword>
<dbReference type="CDD" id="cd00118">
    <property type="entry name" value="LysM"/>
    <property type="match status" value="1"/>
</dbReference>
<dbReference type="PROSITE" id="PS51782">
    <property type="entry name" value="LYSM"/>
    <property type="match status" value="1"/>
</dbReference>
<dbReference type="InterPro" id="IPR010618">
    <property type="entry name" value="RPF"/>
</dbReference>
<evidence type="ECO:0000256" key="1">
    <source>
        <dbReference type="ARBA" id="ARBA00010830"/>
    </source>
</evidence>
<evidence type="ECO:0000259" key="4">
    <source>
        <dbReference type="PROSITE" id="PS51782"/>
    </source>
</evidence>
<dbReference type="Proteomes" id="UP000584374">
    <property type="component" value="Unassembled WGS sequence"/>
</dbReference>
<comment type="caution">
    <text evidence="5">The sequence shown here is derived from an EMBL/GenBank/DDBJ whole genome shotgun (WGS) entry which is preliminary data.</text>
</comment>
<dbReference type="InterPro" id="IPR023346">
    <property type="entry name" value="Lysozyme-like_dom_sf"/>
</dbReference>
<gene>
    <name evidence="5" type="ORF">BJ970_005954</name>
</gene>
<dbReference type="SMART" id="SM00257">
    <property type="entry name" value="LysM"/>
    <property type="match status" value="1"/>
</dbReference>
<evidence type="ECO:0000313" key="5">
    <source>
        <dbReference type="EMBL" id="MBB5158355.1"/>
    </source>
</evidence>
<dbReference type="InterPro" id="IPR036779">
    <property type="entry name" value="LysM_dom_sf"/>
</dbReference>
<accession>A0A840QIE0</accession>
<comment type="similarity">
    <text evidence="1">Belongs to the transglycosylase family. Rpf subfamily.</text>
</comment>
<proteinExistence type="inferred from homology"/>
<feature type="domain" description="LysM" evidence="4">
    <location>
        <begin position="165"/>
        <end position="211"/>
    </location>
</feature>
<evidence type="ECO:0000256" key="2">
    <source>
        <dbReference type="ARBA" id="ARBA00022801"/>
    </source>
</evidence>
<protein>
    <submittedName>
        <fullName evidence="5">Nucleoid-associated protein YgaU</fullName>
    </submittedName>
</protein>
<dbReference type="AlphaFoldDB" id="A0A840QIE0"/>
<dbReference type="SUPFAM" id="SSF53955">
    <property type="entry name" value="Lysozyme-like"/>
    <property type="match status" value="1"/>
</dbReference>
<feature type="signal peptide" evidence="3">
    <location>
        <begin position="1"/>
        <end position="39"/>
    </location>
</feature>
<sequence>MASSRGKHRKPSNGRNVARVALAGAVVAAPFALALPASAASQSSWDAVAKCESGGNWQISTGNGYYGGLQFNQSTWAAYGGTSYASNASQASREQQIAVAERVLQAQGPGAWPVCSKKAGLSAGGGLQNQAVSSGATAKKATPKPKTEVKAQVKAQVKKTVKVEGTYTVQAGDSLSTIGSRFDASWQSIFAKNRGVVGDANRIFPGQQLTVK</sequence>
<evidence type="ECO:0000313" key="6">
    <source>
        <dbReference type="Proteomes" id="UP000584374"/>
    </source>
</evidence>
<reference evidence="5 6" key="1">
    <citation type="submission" date="2020-08" db="EMBL/GenBank/DDBJ databases">
        <title>Sequencing the genomes of 1000 actinobacteria strains.</title>
        <authorList>
            <person name="Klenk H.-P."/>
        </authorList>
    </citation>
    <scope>NUCLEOTIDE SEQUENCE [LARGE SCALE GENOMIC DNA]</scope>
    <source>
        <strain evidence="5 6">DSM 45584</strain>
    </source>
</reference>
<dbReference type="GO" id="GO:0016787">
    <property type="term" value="F:hydrolase activity"/>
    <property type="evidence" value="ECO:0007669"/>
    <property type="project" value="UniProtKB-KW"/>
</dbReference>
<name>A0A840QIE0_9PSEU</name>
<keyword evidence="2" id="KW-0378">Hydrolase</keyword>
<dbReference type="Pfam" id="PF06737">
    <property type="entry name" value="Transglycosylas"/>
    <property type="match status" value="1"/>
</dbReference>
<dbReference type="SUPFAM" id="SSF54106">
    <property type="entry name" value="LysM domain"/>
    <property type="match status" value="1"/>
</dbReference>